<dbReference type="AlphaFoldDB" id="A0A9X9S4G8"/>
<organism evidence="2 3">
    <name type="scientific">Methanogenium organophilum</name>
    <dbReference type="NCBI Taxonomy" id="2199"/>
    <lineage>
        <taxon>Archaea</taxon>
        <taxon>Methanobacteriati</taxon>
        <taxon>Methanobacteriota</taxon>
        <taxon>Stenosarchaea group</taxon>
        <taxon>Methanomicrobia</taxon>
        <taxon>Methanomicrobiales</taxon>
        <taxon>Methanomicrobiaceae</taxon>
        <taxon>Methanogenium</taxon>
    </lineage>
</organism>
<keyword evidence="3" id="KW-1185">Reference proteome</keyword>
<dbReference type="KEGG" id="mou:OU421_02850"/>
<gene>
    <name evidence="2" type="ORF">OU421_02850</name>
</gene>
<proteinExistence type="predicted"/>
<evidence type="ECO:0000256" key="1">
    <source>
        <dbReference type="SAM" id="MobiDB-lite"/>
    </source>
</evidence>
<sequence length="83" mass="8835">MRRDDRPVSKQNIRAGKNPTTAPGTPPPRAGTQNRRIARPSGAMKVSIAFTVLASREMQFDPKTVTPSTQPVPPAASTGAEPI</sequence>
<dbReference type="Proteomes" id="UP001163096">
    <property type="component" value="Chromosome"/>
</dbReference>
<protein>
    <submittedName>
        <fullName evidence="2">Uncharacterized protein</fullName>
    </submittedName>
</protein>
<dbReference type="GeneID" id="76834006"/>
<name>A0A9X9S4G8_METOG</name>
<evidence type="ECO:0000313" key="2">
    <source>
        <dbReference type="EMBL" id="WAI01829.1"/>
    </source>
</evidence>
<feature type="region of interest" description="Disordered" evidence="1">
    <location>
        <begin position="61"/>
        <end position="83"/>
    </location>
</feature>
<feature type="region of interest" description="Disordered" evidence="1">
    <location>
        <begin position="1"/>
        <end position="43"/>
    </location>
</feature>
<dbReference type="EMBL" id="CP113361">
    <property type="protein sequence ID" value="WAI01829.1"/>
    <property type="molecule type" value="Genomic_DNA"/>
</dbReference>
<reference evidence="2" key="1">
    <citation type="submission" date="2022-11" db="EMBL/GenBank/DDBJ databases">
        <title>Complete genome sequence of Methanogenium organophilum DSM 3596.</title>
        <authorList>
            <person name="Chen S.-C."/>
            <person name="Lai S.-J."/>
            <person name="You Y.-T."/>
        </authorList>
    </citation>
    <scope>NUCLEOTIDE SEQUENCE</scope>
    <source>
        <strain evidence="2">DSM 3596</strain>
    </source>
</reference>
<accession>A0A9X9S4G8</accession>
<dbReference type="RefSeq" id="WP_268187106.1">
    <property type="nucleotide sequence ID" value="NZ_CP113361.1"/>
</dbReference>
<evidence type="ECO:0000313" key="3">
    <source>
        <dbReference type="Proteomes" id="UP001163096"/>
    </source>
</evidence>